<comment type="caution">
    <text evidence="6">The sequence shown here is derived from an EMBL/GenBank/DDBJ whole genome shotgun (WGS) entry which is preliminary data.</text>
</comment>
<evidence type="ECO:0000256" key="1">
    <source>
        <dbReference type="ARBA" id="ARBA00006739"/>
    </source>
</evidence>
<evidence type="ECO:0000256" key="2">
    <source>
        <dbReference type="ARBA" id="ARBA00022676"/>
    </source>
</evidence>
<dbReference type="InterPro" id="IPR001173">
    <property type="entry name" value="Glyco_trans_2-like"/>
</dbReference>
<feature type="transmembrane region" description="Helical" evidence="4">
    <location>
        <begin position="328"/>
        <end position="351"/>
    </location>
</feature>
<dbReference type="SUPFAM" id="SSF53448">
    <property type="entry name" value="Nucleotide-diphospho-sugar transferases"/>
    <property type="match status" value="1"/>
</dbReference>
<evidence type="ECO:0000313" key="6">
    <source>
        <dbReference type="EMBL" id="MCK6256120.1"/>
    </source>
</evidence>
<dbReference type="InterPro" id="IPR029044">
    <property type="entry name" value="Nucleotide-diphossugar_trans"/>
</dbReference>
<name>A0A9X2BCY6_9BACL</name>
<organism evidence="6 7">
    <name type="scientific">Fictibacillus marinisediminis</name>
    <dbReference type="NCBI Taxonomy" id="2878389"/>
    <lineage>
        <taxon>Bacteria</taxon>
        <taxon>Bacillati</taxon>
        <taxon>Bacillota</taxon>
        <taxon>Bacilli</taxon>
        <taxon>Bacillales</taxon>
        <taxon>Fictibacillaceae</taxon>
        <taxon>Fictibacillus</taxon>
    </lineage>
</organism>
<evidence type="ECO:0000256" key="4">
    <source>
        <dbReference type="SAM" id="Phobius"/>
    </source>
</evidence>
<keyword evidence="4" id="KW-0472">Membrane</keyword>
<gene>
    <name evidence="6" type="ORF">LCY76_05825</name>
</gene>
<dbReference type="RefSeq" id="WP_248251832.1">
    <property type="nucleotide sequence ID" value="NZ_JAIWJX010000002.1"/>
</dbReference>
<proteinExistence type="inferred from homology"/>
<dbReference type="AlphaFoldDB" id="A0A9X2BCY6"/>
<dbReference type="Pfam" id="PF00535">
    <property type="entry name" value="Glycos_transf_2"/>
    <property type="match status" value="1"/>
</dbReference>
<dbReference type="CDD" id="cd06423">
    <property type="entry name" value="CESA_like"/>
    <property type="match status" value="1"/>
</dbReference>
<keyword evidence="4" id="KW-0812">Transmembrane</keyword>
<keyword evidence="7" id="KW-1185">Reference proteome</keyword>
<dbReference type="Gene3D" id="3.90.550.10">
    <property type="entry name" value="Spore Coat Polysaccharide Biosynthesis Protein SpsA, Chain A"/>
    <property type="match status" value="1"/>
</dbReference>
<keyword evidence="2" id="KW-0328">Glycosyltransferase</keyword>
<accession>A0A9X2BCY6</accession>
<reference evidence="6" key="1">
    <citation type="submission" date="2021-09" db="EMBL/GenBank/DDBJ databases">
        <title>Genome analysis of Fictibacillus sp. KIGAM418 isolated from marine sediment.</title>
        <authorList>
            <person name="Seo M.-J."/>
            <person name="Cho E.-S."/>
            <person name="Hwang C.Y."/>
        </authorList>
    </citation>
    <scope>NUCLEOTIDE SEQUENCE</scope>
    <source>
        <strain evidence="6">KIGAM418</strain>
    </source>
</reference>
<keyword evidence="3" id="KW-0808">Transferase</keyword>
<evidence type="ECO:0000259" key="5">
    <source>
        <dbReference type="Pfam" id="PF00535"/>
    </source>
</evidence>
<protein>
    <submittedName>
        <fullName evidence="6">Glycosyltransferase family 2 protein</fullName>
    </submittedName>
</protein>
<feature type="transmembrane region" description="Helical" evidence="4">
    <location>
        <begin position="363"/>
        <end position="385"/>
    </location>
</feature>
<evidence type="ECO:0000313" key="7">
    <source>
        <dbReference type="Proteomes" id="UP001139011"/>
    </source>
</evidence>
<dbReference type="PANTHER" id="PTHR43630">
    <property type="entry name" value="POLY-BETA-1,6-N-ACETYL-D-GLUCOSAMINE SYNTHASE"/>
    <property type="match status" value="1"/>
</dbReference>
<dbReference type="GO" id="GO:0016757">
    <property type="term" value="F:glycosyltransferase activity"/>
    <property type="evidence" value="ECO:0007669"/>
    <property type="project" value="UniProtKB-KW"/>
</dbReference>
<sequence length="451" mass="51277">MEYAVLFFFSLSIAFPIIHSFNCLPLFKKRKKRYRPKPIFEKSVSILIPCYNEEKIIATSVENMKTLTYSSLDIIYINDGSTDATLGKLNELLQLKESSKLPLNQLKHKKVIEFYKSELYPNIYVLDKTNGGKADALNAGIEYSSNELVVTLDADTIMTDHSLPAINETFEEQNVVAAGGMVHVLQTKTKNPSSGLTLRGTNLLIRAQALDFLRAFYITKVSHARFGALSIISGAFGIFRKQVLLNVGGYRTTIGEDIDITLKIQRHISGDKNKKVTFIPDAVCYTELPENLWDLFKQRVRWQKAFIDCVIHFRSFLGKNLFTSSVSFFYIFEAFISGTLAVYFMTSIFVVDGFALHSSALEYVLIYVLYIFIFGLVYDMVAIGMGEYHGYAFQEKDTYPLLATILFDIFIFRIVTMVCVAYGSIAYFFNRDWNKVSRTGREYQADSRPAA</sequence>
<comment type="similarity">
    <text evidence="1">Belongs to the glycosyltransferase 2 family.</text>
</comment>
<feature type="domain" description="Glycosyltransferase 2-like" evidence="5">
    <location>
        <begin position="45"/>
        <end position="244"/>
    </location>
</feature>
<feature type="transmembrane region" description="Helical" evidence="4">
    <location>
        <begin position="405"/>
        <end position="429"/>
    </location>
</feature>
<feature type="transmembrane region" description="Helical" evidence="4">
    <location>
        <begin position="6"/>
        <end position="27"/>
    </location>
</feature>
<dbReference type="PANTHER" id="PTHR43630:SF1">
    <property type="entry name" value="POLY-BETA-1,6-N-ACETYL-D-GLUCOSAMINE SYNTHASE"/>
    <property type="match status" value="1"/>
</dbReference>
<evidence type="ECO:0000256" key="3">
    <source>
        <dbReference type="ARBA" id="ARBA00022679"/>
    </source>
</evidence>
<dbReference type="EMBL" id="JAIWJX010000002">
    <property type="protein sequence ID" value="MCK6256120.1"/>
    <property type="molecule type" value="Genomic_DNA"/>
</dbReference>
<dbReference type="Proteomes" id="UP001139011">
    <property type="component" value="Unassembled WGS sequence"/>
</dbReference>
<keyword evidence="4" id="KW-1133">Transmembrane helix</keyword>